<evidence type="ECO:0000313" key="2">
    <source>
        <dbReference type="Proteomes" id="UP000223025"/>
    </source>
</evidence>
<sequence>MKLTELFNPLTESYYDPEQDKIFKQSMEEKHKPKLTLRSINKMKKIRATRKLEDVKHQQTVSVMYGGGSQEDDMGGF</sequence>
<dbReference type="OrthoDB" id="23789at35237"/>
<dbReference type="GeneID" id="40088202"/>
<keyword evidence="2" id="KW-1185">Reference proteome</keyword>
<accession>A0A2L0UZM7</accession>
<dbReference type="EMBL" id="MF403008">
    <property type="protein sequence ID" value="AUZ94981.1"/>
    <property type="molecule type" value="Genomic_DNA"/>
</dbReference>
<dbReference type="Proteomes" id="UP000223025">
    <property type="component" value="Segment"/>
</dbReference>
<reference evidence="1 2" key="1">
    <citation type="submission" date="2017-06" db="EMBL/GenBank/DDBJ databases">
        <authorList>
            <person name="Kim H.J."/>
            <person name="Triplett B.A."/>
        </authorList>
    </citation>
    <scope>NUCLEOTIDE SEQUENCE [LARGE SCALE GENOMIC DNA]</scope>
</reference>
<evidence type="ECO:0000313" key="1">
    <source>
        <dbReference type="EMBL" id="AUZ94981.1"/>
    </source>
</evidence>
<proteinExistence type="predicted"/>
<dbReference type="KEGG" id="vg:40088202"/>
<protein>
    <submittedName>
        <fullName evidence="1">Uncharacterized protein</fullName>
    </submittedName>
</protein>
<name>A0A2L0UZM7_9CAUD</name>
<organism evidence="1 2">
    <name type="scientific">Agrobacterium phage Atu_ph07</name>
    <dbReference type="NCBI Taxonomy" id="2024264"/>
    <lineage>
        <taxon>Viruses</taxon>
        <taxon>Duplodnaviria</taxon>
        <taxon>Heunggongvirae</taxon>
        <taxon>Uroviricota</taxon>
        <taxon>Caudoviricetes</taxon>
        <taxon>Polybotosvirus</taxon>
        <taxon>Polybotosvirus Atuph07</taxon>
    </lineage>
</organism>
<dbReference type="RefSeq" id="YP_009611864.1">
    <property type="nucleotide sequence ID" value="NC_042013.1"/>
</dbReference>